<dbReference type="Proteomes" id="UP000430120">
    <property type="component" value="Unassembled WGS sequence"/>
</dbReference>
<organism evidence="12 13">
    <name type="scientific">Ideonella dechloratans</name>
    <dbReference type="NCBI Taxonomy" id="36863"/>
    <lineage>
        <taxon>Bacteria</taxon>
        <taxon>Pseudomonadati</taxon>
        <taxon>Pseudomonadota</taxon>
        <taxon>Betaproteobacteria</taxon>
        <taxon>Burkholderiales</taxon>
        <taxon>Sphaerotilaceae</taxon>
        <taxon>Ideonella</taxon>
    </lineage>
</organism>
<evidence type="ECO:0000256" key="3">
    <source>
        <dbReference type="ARBA" id="ARBA00022448"/>
    </source>
</evidence>
<keyword evidence="5" id="KW-0997">Cell inner membrane</keyword>
<dbReference type="PROSITE" id="PS52015">
    <property type="entry name" value="TONB_CTD"/>
    <property type="match status" value="1"/>
</dbReference>
<keyword evidence="3" id="KW-0813">Transport</keyword>
<evidence type="ECO:0000256" key="8">
    <source>
        <dbReference type="ARBA" id="ARBA00022989"/>
    </source>
</evidence>
<dbReference type="OrthoDB" id="9792439at2"/>
<gene>
    <name evidence="12" type="ORF">F7Q92_08475</name>
</gene>
<dbReference type="GO" id="GO:0098797">
    <property type="term" value="C:plasma membrane protein complex"/>
    <property type="evidence" value="ECO:0007669"/>
    <property type="project" value="TreeGrafter"/>
</dbReference>
<comment type="caution">
    <text evidence="12">The sequence shown here is derived from an EMBL/GenBank/DDBJ whole genome shotgun (WGS) entry which is preliminary data.</text>
</comment>
<evidence type="ECO:0000259" key="11">
    <source>
        <dbReference type="PROSITE" id="PS52015"/>
    </source>
</evidence>
<keyword evidence="4" id="KW-1003">Cell membrane</keyword>
<evidence type="ECO:0000256" key="7">
    <source>
        <dbReference type="ARBA" id="ARBA00022927"/>
    </source>
</evidence>
<evidence type="ECO:0000256" key="4">
    <source>
        <dbReference type="ARBA" id="ARBA00022475"/>
    </source>
</evidence>
<dbReference type="Pfam" id="PF03544">
    <property type="entry name" value="TonB_C"/>
    <property type="match status" value="1"/>
</dbReference>
<dbReference type="InterPro" id="IPR051045">
    <property type="entry name" value="TonB-dependent_transducer"/>
</dbReference>
<name>A0A643FCY1_IDEDE</name>
<dbReference type="PANTHER" id="PTHR33446">
    <property type="entry name" value="PROTEIN TONB-RELATED"/>
    <property type="match status" value="1"/>
</dbReference>
<evidence type="ECO:0000256" key="1">
    <source>
        <dbReference type="ARBA" id="ARBA00004383"/>
    </source>
</evidence>
<feature type="compositionally biased region" description="Pro residues" evidence="10">
    <location>
        <begin position="19"/>
        <end position="46"/>
    </location>
</feature>
<dbReference type="AlphaFoldDB" id="A0A643FCY1"/>
<evidence type="ECO:0000256" key="2">
    <source>
        <dbReference type="ARBA" id="ARBA00006555"/>
    </source>
</evidence>
<keyword evidence="6" id="KW-0812">Transmembrane</keyword>
<dbReference type="Gene3D" id="3.30.1150.10">
    <property type="match status" value="1"/>
</dbReference>
<dbReference type="InterPro" id="IPR037682">
    <property type="entry name" value="TonB_C"/>
</dbReference>
<dbReference type="GO" id="GO:0055085">
    <property type="term" value="P:transmembrane transport"/>
    <property type="evidence" value="ECO:0007669"/>
    <property type="project" value="InterPro"/>
</dbReference>
<keyword evidence="9" id="KW-0472">Membrane</keyword>
<keyword evidence="7" id="KW-0653">Protein transport</keyword>
<feature type="region of interest" description="Disordered" evidence="10">
    <location>
        <begin position="1"/>
        <end position="50"/>
    </location>
</feature>
<dbReference type="InterPro" id="IPR006260">
    <property type="entry name" value="TonB/TolA_C"/>
</dbReference>
<accession>A0A643FCY1</accession>
<evidence type="ECO:0000256" key="5">
    <source>
        <dbReference type="ARBA" id="ARBA00022519"/>
    </source>
</evidence>
<reference evidence="12 13" key="1">
    <citation type="submission" date="2019-09" db="EMBL/GenBank/DDBJ databases">
        <title>Draft genome sequences of 48 bacterial type strains from the CCUG.</title>
        <authorList>
            <person name="Tunovic T."/>
            <person name="Pineiro-Iglesias B."/>
            <person name="Unosson C."/>
            <person name="Inganas E."/>
            <person name="Ohlen M."/>
            <person name="Cardew S."/>
            <person name="Jensie-Markopoulos S."/>
            <person name="Salva-Serra F."/>
            <person name="Jaen-Luchoro D."/>
            <person name="Karlsson R."/>
            <person name="Svensson-Stadler L."/>
            <person name="Chun J."/>
            <person name="Moore E."/>
        </authorList>
    </citation>
    <scope>NUCLEOTIDE SEQUENCE [LARGE SCALE GENOMIC DNA]</scope>
    <source>
        <strain evidence="12 13">CCUG 30977</strain>
    </source>
</reference>
<evidence type="ECO:0000256" key="10">
    <source>
        <dbReference type="SAM" id="MobiDB-lite"/>
    </source>
</evidence>
<evidence type="ECO:0000256" key="6">
    <source>
        <dbReference type="ARBA" id="ARBA00022692"/>
    </source>
</evidence>
<evidence type="ECO:0000313" key="13">
    <source>
        <dbReference type="Proteomes" id="UP000430120"/>
    </source>
</evidence>
<keyword evidence="13" id="KW-1185">Reference proteome</keyword>
<protein>
    <submittedName>
        <fullName evidence="12">TonB family protein</fullName>
    </submittedName>
</protein>
<comment type="similarity">
    <text evidence="2">Belongs to the TonB family.</text>
</comment>
<evidence type="ECO:0000313" key="12">
    <source>
        <dbReference type="EMBL" id="KAB0583359.1"/>
    </source>
</evidence>
<comment type="subcellular location">
    <subcellularLocation>
        <location evidence="1">Cell inner membrane</location>
        <topology evidence="1">Single-pass membrane protein</topology>
        <orientation evidence="1">Periplasmic side</orientation>
    </subcellularLocation>
</comment>
<dbReference type="PANTHER" id="PTHR33446:SF2">
    <property type="entry name" value="PROTEIN TONB"/>
    <property type="match status" value="1"/>
</dbReference>
<feature type="domain" description="TonB C-terminal" evidence="11">
    <location>
        <begin position="92"/>
        <end position="187"/>
    </location>
</feature>
<dbReference type="GO" id="GO:0031992">
    <property type="term" value="F:energy transducer activity"/>
    <property type="evidence" value="ECO:0007669"/>
    <property type="project" value="TreeGrafter"/>
</dbReference>
<dbReference type="EMBL" id="VZPB01000015">
    <property type="protein sequence ID" value="KAB0583359.1"/>
    <property type="molecule type" value="Genomic_DNA"/>
</dbReference>
<proteinExistence type="inferred from homology"/>
<dbReference type="SUPFAM" id="SSF74653">
    <property type="entry name" value="TolA/TonB C-terminal domain"/>
    <property type="match status" value="1"/>
</dbReference>
<sequence length="187" mass="19726">MVEVVKAPIETKIIEEVKPPPPPPPENLPPPPKNLPPPPAFVPPPEVQVAQPQAPTITTTNVQPPPQEVKISPAAPAVQAPPAPPAPRAARPAIADINACAPKGSDYPLAAARANATGTTRVRFTVDGSGKLSKVEVVKSSGPSREHRMLDRVAVDKLSECSFKPGIDDSGHPVGGTFEFEYVWTLQ</sequence>
<keyword evidence="8" id="KW-1133">Transmembrane helix</keyword>
<dbReference type="NCBIfam" id="TIGR01352">
    <property type="entry name" value="tonB_Cterm"/>
    <property type="match status" value="1"/>
</dbReference>
<dbReference type="GO" id="GO:0015031">
    <property type="term" value="P:protein transport"/>
    <property type="evidence" value="ECO:0007669"/>
    <property type="project" value="UniProtKB-KW"/>
</dbReference>
<evidence type="ECO:0000256" key="9">
    <source>
        <dbReference type="ARBA" id="ARBA00023136"/>
    </source>
</evidence>